<proteinExistence type="predicted"/>
<feature type="transmembrane region" description="Helical" evidence="2">
    <location>
        <begin position="9"/>
        <end position="29"/>
    </location>
</feature>
<accession>A0A917ZD68</accession>
<dbReference type="GO" id="GO:0005886">
    <property type="term" value="C:plasma membrane"/>
    <property type="evidence" value="ECO:0007669"/>
    <property type="project" value="UniProtKB-SubCell"/>
</dbReference>
<dbReference type="AlphaFoldDB" id="A0A917ZD68"/>
<comment type="caution">
    <text evidence="3">The sequence shown here is derived from an EMBL/GenBank/DDBJ whole genome shotgun (WGS) entry which is preliminary data.</text>
</comment>
<dbReference type="Pfam" id="PF04304">
    <property type="entry name" value="DUF454"/>
    <property type="match status" value="1"/>
</dbReference>
<comment type="subcellular location">
    <subcellularLocation>
        <location evidence="1">Cell inner membrane</location>
        <topology evidence="1">Multi-pass membrane protein</topology>
    </subcellularLocation>
</comment>
<sequence>MRPRLVRLLYWIAGVTALLLGAIGVVLPLLPTTPFVILAAFCFSRSSERLHRWLLNQRLFGPMIRDWEAYGVIPLRIKCLSTTLMLALVSYPLLFREFDWRLKALAGACVLFALVYVWSRPSVPQARAAKAAMGDDTGSAS</sequence>
<keyword evidence="4" id="KW-1185">Reference proteome</keyword>
<feature type="transmembrane region" description="Helical" evidence="2">
    <location>
        <begin position="100"/>
        <end position="118"/>
    </location>
</feature>
<dbReference type="Proteomes" id="UP000599578">
    <property type="component" value="Unassembled WGS sequence"/>
</dbReference>
<keyword evidence="2" id="KW-0812">Transmembrane</keyword>
<evidence type="ECO:0000313" key="4">
    <source>
        <dbReference type="Proteomes" id="UP000599578"/>
    </source>
</evidence>
<name>A0A917ZD68_9GAMM</name>
<evidence type="ECO:0000256" key="1">
    <source>
        <dbReference type="PIRNR" id="PIRNR016789"/>
    </source>
</evidence>
<keyword evidence="1" id="KW-1003">Cell membrane</keyword>
<dbReference type="RefSeq" id="WP_188859885.1">
    <property type="nucleotide sequence ID" value="NZ_BMLT01000003.1"/>
</dbReference>
<protein>
    <recommendedName>
        <fullName evidence="1">Inner membrane protein</fullName>
    </recommendedName>
</protein>
<feature type="transmembrane region" description="Helical" evidence="2">
    <location>
        <begin position="75"/>
        <end position="94"/>
    </location>
</feature>
<dbReference type="PANTHER" id="PTHR35813">
    <property type="entry name" value="INNER MEMBRANE PROTEIN YBAN"/>
    <property type="match status" value="1"/>
</dbReference>
<organism evidence="3 4">
    <name type="scientific">Marinobacterium nitratireducens</name>
    <dbReference type="NCBI Taxonomy" id="518897"/>
    <lineage>
        <taxon>Bacteria</taxon>
        <taxon>Pseudomonadati</taxon>
        <taxon>Pseudomonadota</taxon>
        <taxon>Gammaproteobacteria</taxon>
        <taxon>Oceanospirillales</taxon>
        <taxon>Oceanospirillaceae</taxon>
        <taxon>Marinobacterium</taxon>
    </lineage>
</organism>
<dbReference type="InterPro" id="IPR007401">
    <property type="entry name" value="DUF454"/>
</dbReference>
<keyword evidence="2" id="KW-1133">Transmembrane helix</keyword>
<gene>
    <name evidence="3" type="ORF">GCM10011348_14380</name>
</gene>
<dbReference type="PANTHER" id="PTHR35813:SF1">
    <property type="entry name" value="INNER MEMBRANE PROTEIN YBAN"/>
    <property type="match status" value="1"/>
</dbReference>
<evidence type="ECO:0000313" key="3">
    <source>
        <dbReference type="EMBL" id="GGO79630.1"/>
    </source>
</evidence>
<evidence type="ECO:0000256" key="2">
    <source>
        <dbReference type="SAM" id="Phobius"/>
    </source>
</evidence>
<keyword evidence="1" id="KW-0997">Cell inner membrane</keyword>
<reference evidence="3 4" key="1">
    <citation type="journal article" date="2014" name="Int. J. Syst. Evol. Microbiol.">
        <title>Complete genome sequence of Corynebacterium casei LMG S-19264T (=DSM 44701T), isolated from a smear-ripened cheese.</title>
        <authorList>
            <consortium name="US DOE Joint Genome Institute (JGI-PGF)"/>
            <person name="Walter F."/>
            <person name="Albersmeier A."/>
            <person name="Kalinowski J."/>
            <person name="Ruckert C."/>
        </authorList>
    </citation>
    <scope>NUCLEOTIDE SEQUENCE [LARGE SCALE GENOMIC DNA]</scope>
    <source>
        <strain evidence="3 4">CGMCC 1.7286</strain>
    </source>
</reference>
<keyword evidence="1 2" id="KW-0472">Membrane</keyword>
<dbReference type="EMBL" id="BMLT01000003">
    <property type="protein sequence ID" value="GGO79630.1"/>
    <property type="molecule type" value="Genomic_DNA"/>
</dbReference>
<dbReference type="PIRSF" id="PIRSF016789">
    <property type="entry name" value="DUF454"/>
    <property type="match status" value="1"/>
</dbReference>